<dbReference type="EMBL" id="BPLQ01004754">
    <property type="protein sequence ID" value="GIY10460.1"/>
    <property type="molecule type" value="Genomic_DNA"/>
</dbReference>
<reference evidence="1 2" key="1">
    <citation type="submission" date="2021-06" db="EMBL/GenBank/DDBJ databases">
        <title>Caerostris darwini draft genome.</title>
        <authorList>
            <person name="Kono N."/>
            <person name="Arakawa K."/>
        </authorList>
    </citation>
    <scope>NUCLEOTIDE SEQUENCE [LARGE SCALE GENOMIC DNA]</scope>
</reference>
<dbReference type="Proteomes" id="UP001054837">
    <property type="component" value="Unassembled WGS sequence"/>
</dbReference>
<comment type="caution">
    <text evidence="1">The sequence shown here is derived from an EMBL/GenBank/DDBJ whole genome shotgun (WGS) entry which is preliminary data.</text>
</comment>
<accession>A0AAV4QQV0</accession>
<dbReference type="AlphaFoldDB" id="A0AAV4QQV0"/>
<sequence>MCWLQTLKQKYRVAVLYAKPGLSDDDITDAIDESFDSKNWDYKIILTGDFNIDIVSSVITCLYTFKFLGKNKASNGRSTRRLRSKAGVWARSMEFCLTN</sequence>
<protein>
    <submittedName>
        <fullName evidence="1">Uncharacterized protein</fullName>
    </submittedName>
</protein>
<organism evidence="1 2">
    <name type="scientific">Caerostris darwini</name>
    <dbReference type="NCBI Taxonomy" id="1538125"/>
    <lineage>
        <taxon>Eukaryota</taxon>
        <taxon>Metazoa</taxon>
        <taxon>Ecdysozoa</taxon>
        <taxon>Arthropoda</taxon>
        <taxon>Chelicerata</taxon>
        <taxon>Arachnida</taxon>
        <taxon>Araneae</taxon>
        <taxon>Araneomorphae</taxon>
        <taxon>Entelegynae</taxon>
        <taxon>Araneoidea</taxon>
        <taxon>Araneidae</taxon>
        <taxon>Caerostris</taxon>
    </lineage>
</organism>
<keyword evidence="2" id="KW-1185">Reference proteome</keyword>
<proteinExistence type="predicted"/>
<evidence type="ECO:0000313" key="1">
    <source>
        <dbReference type="EMBL" id="GIY10460.1"/>
    </source>
</evidence>
<name>A0AAV4QQV0_9ARAC</name>
<gene>
    <name evidence="1" type="ORF">CDAR_478511</name>
</gene>
<evidence type="ECO:0000313" key="2">
    <source>
        <dbReference type="Proteomes" id="UP001054837"/>
    </source>
</evidence>